<evidence type="ECO:0000313" key="1">
    <source>
        <dbReference type="EMBL" id="ALE37354.1"/>
    </source>
</evidence>
<evidence type="ECO:0000313" key="2">
    <source>
        <dbReference type="Proteomes" id="UP000056502"/>
    </source>
</evidence>
<name>A0A0M4NUN6_LEPIR</name>
<gene>
    <name evidence="1" type="ORF">G436_0121</name>
</gene>
<dbReference type="AlphaFoldDB" id="A0A0M4NUN6"/>
<accession>A0A0M4NUN6</accession>
<sequence length="43" mass="4946">MILSQFNVDPAENKIIFRIIVEITTRCYIAGFGNQGIKNFQIE</sequence>
<proteinExistence type="predicted"/>
<organism evidence="1">
    <name type="scientific">Leptospira interrogans serovar Hardjo str. Norma</name>
    <dbReference type="NCBI Taxonomy" id="1279460"/>
    <lineage>
        <taxon>Bacteria</taxon>
        <taxon>Pseudomonadati</taxon>
        <taxon>Spirochaetota</taxon>
        <taxon>Spirochaetia</taxon>
        <taxon>Leptospirales</taxon>
        <taxon>Leptospiraceae</taxon>
        <taxon>Leptospira</taxon>
    </lineage>
</organism>
<reference evidence="1 2" key="1">
    <citation type="journal article" date="2015" name="Genome Announc.">
        <title>Whole-Genome Sequence of Leptospira interrogans Serovar Hardjo Subtype Hardjoprajitno Strain Norma, Isolated from Cattle in a Leptospirosis Outbreak in Brazil.</title>
        <authorList>
            <person name="Cosate M.R."/>
            <person name="Soares S.C."/>
            <person name="Mendes T.A."/>
            <person name="Raittz R.T."/>
            <person name="Moreira E.C."/>
            <person name="Leite R."/>
            <person name="Fernandes G.R."/>
            <person name="Haddad J.P."/>
            <person name="Ortega J.M."/>
        </authorList>
    </citation>
    <scope>NUCLEOTIDE SEQUENCE [LARGE SCALE GENOMIC DNA]</scope>
    <source>
        <strain evidence="1 2">Norma</strain>
    </source>
</reference>
<dbReference type="Proteomes" id="UP000056502">
    <property type="component" value="Chromosome I"/>
</dbReference>
<dbReference type="EMBL" id="CP012603">
    <property type="protein sequence ID" value="ALE37354.1"/>
    <property type="molecule type" value="Genomic_DNA"/>
</dbReference>
<dbReference type="PATRIC" id="fig|1279460.3.peg.119"/>
<protein>
    <submittedName>
        <fullName evidence="1">Uncharacterized protein</fullName>
    </submittedName>
</protein>